<evidence type="ECO:0000256" key="6">
    <source>
        <dbReference type="ARBA" id="ARBA00023012"/>
    </source>
</evidence>
<dbReference type="EMBL" id="WSES01000010">
    <property type="protein sequence ID" value="MVW63892.1"/>
    <property type="molecule type" value="Genomic_DNA"/>
</dbReference>
<dbReference type="GO" id="GO:0046983">
    <property type="term" value="F:protein dimerization activity"/>
    <property type="evidence" value="ECO:0007669"/>
    <property type="project" value="InterPro"/>
</dbReference>
<comment type="caution">
    <text evidence="11">The sequence shown here is derived from an EMBL/GenBank/DDBJ whole genome shotgun (WGS) entry which is preliminary data.</text>
</comment>
<evidence type="ECO:0000256" key="7">
    <source>
        <dbReference type="ARBA" id="ARBA00023136"/>
    </source>
</evidence>
<feature type="domain" description="Histidine kinase" evidence="9">
    <location>
        <begin position="408"/>
        <end position="599"/>
    </location>
</feature>
<evidence type="ECO:0000256" key="4">
    <source>
        <dbReference type="ARBA" id="ARBA00022777"/>
    </source>
</evidence>
<evidence type="ECO:0000256" key="5">
    <source>
        <dbReference type="ARBA" id="ARBA00022989"/>
    </source>
</evidence>
<dbReference type="InterPro" id="IPR042240">
    <property type="entry name" value="CHASE_sf"/>
</dbReference>
<dbReference type="Pfam" id="PF07730">
    <property type="entry name" value="HisKA_3"/>
    <property type="match status" value="1"/>
</dbReference>
<gene>
    <name evidence="11" type="ORF">GPY61_28585</name>
</gene>
<evidence type="ECO:0000259" key="9">
    <source>
        <dbReference type="PROSITE" id="PS50109"/>
    </source>
</evidence>
<dbReference type="SMART" id="SM00387">
    <property type="entry name" value="HATPase_c"/>
    <property type="match status" value="1"/>
</dbReference>
<name>A0A7X3G566_9BURK</name>
<dbReference type="InterPro" id="IPR006189">
    <property type="entry name" value="CHASE_dom"/>
</dbReference>
<keyword evidence="5 8" id="KW-1133">Transmembrane helix</keyword>
<dbReference type="InterPro" id="IPR005467">
    <property type="entry name" value="His_kinase_dom"/>
</dbReference>
<accession>A0A7X3G566</accession>
<keyword evidence="7 8" id="KW-0472">Membrane</keyword>
<dbReference type="InterPro" id="IPR050482">
    <property type="entry name" value="Sensor_HK_TwoCompSys"/>
</dbReference>
<dbReference type="RefSeq" id="WP_160410559.1">
    <property type="nucleotide sequence ID" value="NZ_WSES01000010.1"/>
</dbReference>
<dbReference type="Gene3D" id="1.20.5.1930">
    <property type="match status" value="1"/>
</dbReference>
<dbReference type="GO" id="GO:0000155">
    <property type="term" value="F:phosphorelay sensor kinase activity"/>
    <property type="evidence" value="ECO:0007669"/>
    <property type="project" value="InterPro"/>
</dbReference>
<sequence length="618" mass="68370">MQAVLRDAFSVNRFSFWTGALVSTLVGSALYVMTQRSIETNAQERFINHAKYAQSVINVRIKSYTDLLRATGSLIHSTDILSHRKLHEYVLGLDLANNFPAVDSINFALYVTDDRRQPFLSDLREEMGRHIHAAAPLDIVPPGQRDAYLIISYIEPDQSGPGHYGIDLMANHYFSKQLAESRDNGTVYASGTPILALSGPNDTHLGMRMPIYYFGTMPDTVAARRAAYVGSLGIAFSVPKLLYGVMDEIPIKGLRMTLFDIGPGLDVHGHETAGTPRTLFDSHGTSQNPMPPLADGDKRMFSTTLPLDFNGRTWKTTYSAPKAALYTEFDTYYPKLMMAFGFLGSILLYALVHTLTSSRRAALALAREMTSELRESQTKLQLSHQKLRRLADHAYQIKELERKRIAREIHDDLGQSLLALRIEAELLAGRTKGTHSHLHKRARATLMQIDTTIKSVRQIINDLRPTVLDLGLSAAVEWQVNQFQRRTCIHCEVQDDHGEIALPDHCATAFFRILQESLTNIVRHANATRVKVELRLNGGWLSLTVRDNGCGLPPGGRNKYGSFGLVGIEERIVILGGTCAVFSEPDGGTTVMVSAPVIGSPDRPLPAPIEHGSGSSVI</sequence>
<feature type="domain" description="CHASE" evidence="10">
    <location>
        <begin position="77"/>
        <end position="242"/>
    </location>
</feature>
<evidence type="ECO:0000256" key="3">
    <source>
        <dbReference type="ARBA" id="ARBA00022692"/>
    </source>
</evidence>
<keyword evidence="3 8" id="KW-0812">Transmembrane</keyword>
<organism evidence="11 12">
    <name type="scientific">Massilia cellulosiltytica</name>
    <dbReference type="NCBI Taxonomy" id="2683234"/>
    <lineage>
        <taxon>Bacteria</taxon>
        <taxon>Pseudomonadati</taxon>
        <taxon>Pseudomonadota</taxon>
        <taxon>Betaproteobacteria</taxon>
        <taxon>Burkholderiales</taxon>
        <taxon>Oxalobacteraceae</taxon>
        <taxon>Telluria group</taxon>
        <taxon>Massilia</taxon>
    </lineage>
</organism>
<keyword evidence="12" id="KW-1185">Reference proteome</keyword>
<dbReference type="Gene3D" id="3.30.565.10">
    <property type="entry name" value="Histidine kinase-like ATPase, C-terminal domain"/>
    <property type="match status" value="1"/>
</dbReference>
<dbReference type="Pfam" id="PF02518">
    <property type="entry name" value="HATPase_c"/>
    <property type="match status" value="1"/>
</dbReference>
<keyword evidence="4 11" id="KW-0418">Kinase</keyword>
<evidence type="ECO:0000256" key="8">
    <source>
        <dbReference type="SAM" id="Phobius"/>
    </source>
</evidence>
<dbReference type="GO" id="GO:0016020">
    <property type="term" value="C:membrane"/>
    <property type="evidence" value="ECO:0007669"/>
    <property type="project" value="UniProtKB-SubCell"/>
</dbReference>
<dbReference type="PROSITE" id="PS50839">
    <property type="entry name" value="CHASE"/>
    <property type="match status" value="1"/>
</dbReference>
<proteinExistence type="predicted"/>
<dbReference type="AlphaFoldDB" id="A0A7X3G566"/>
<dbReference type="Gene3D" id="3.30.450.350">
    <property type="entry name" value="CHASE domain"/>
    <property type="match status" value="1"/>
</dbReference>
<protein>
    <submittedName>
        <fullName evidence="11">Histidine kinase</fullName>
    </submittedName>
</protein>
<reference evidence="11 12" key="1">
    <citation type="submission" date="2019-12" db="EMBL/GenBank/DDBJ databases">
        <authorList>
            <person name="Li C."/>
            <person name="Zhao J."/>
        </authorList>
    </citation>
    <scope>NUCLEOTIDE SEQUENCE [LARGE SCALE GENOMIC DNA]</scope>
    <source>
        <strain evidence="11 12">NEAU-DD11</strain>
    </source>
</reference>
<dbReference type="PANTHER" id="PTHR24421:SF59">
    <property type="entry name" value="OXYGEN SENSOR HISTIDINE KINASE NREB"/>
    <property type="match status" value="1"/>
</dbReference>
<dbReference type="PROSITE" id="PS50109">
    <property type="entry name" value="HIS_KIN"/>
    <property type="match status" value="1"/>
</dbReference>
<comment type="subcellular location">
    <subcellularLocation>
        <location evidence="1">Membrane</location>
    </subcellularLocation>
</comment>
<dbReference type="Proteomes" id="UP000443353">
    <property type="component" value="Unassembled WGS sequence"/>
</dbReference>
<dbReference type="SUPFAM" id="SSF55874">
    <property type="entry name" value="ATPase domain of HSP90 chaperone/DNA topoisomerase II/histidine kinase"/>
    <property type="match status" value="1"/>
</dbReference>
<evidence type="ECO:0000256" key="2">
    <source>
        <dbReference type="ARBA" id="ARBA00022679"/>
    </source>
</evidence>
<dbReference type="PANTHER" id="PTHR24421">
    <property type="entry name" value="NITRATE/NITRITE SENSOR PROTEIN NARX-RELATED"/>
    <property type="match status" value="1"/>
</dbReference>
<evidence type="ECO:0000259" key="10">
    <source>
        <dbReference type="PROSITE" id="PS50839"/>
    </source>
</evidence>
<evidence type="ECO:0000256" key="1">
    <source>
        <dbReference type="ARBA" id="ARBA00004370"/>
    </source>
</evidence>
<evidence type="ECO:0000313" key="12">
    <source>
        <dbReference type="Proteomes" id="UP000443353"/>
    </source>
</evidence>
<dbReference type="CDD" id="cd16917">
    <property type="entry name" value="HATPase_UhpB-NarQ-NarX-like"/>
    <property type="match status" value="1"/>
</dbReference>
<keyword evidence="2" id="KW-0808">Transferase</keyword>
<dbReference type="InterPro" id="IPR011712">
    <property type="entry name" value="Sig_transdc_His_kin_sub3_dim/P"/>
</dbReference>
<keyword evidence="6" id="KW-0902">Two-component regulatory system</keyword>
<dbReference type="SMART" id="SM01079">
    <property type="entry name" value="CHASE"/>
    <property type="match status" value="1"/>
</dbReference>
<evidence type="ECO:0000313" key="11">
    <source>
        <dbReference type="EMBL" id="MVW63892.1"/>
    </source>
</evidence>
<dbReference type="InterPro" id="IPR036890">
    <property type="entry name" value="HATPase_C_sf"/>
</dbReference>
<dbReference type="Pfam" id="PF03924">
    <property type="entry name" value="CHASE"/>
    <property type="match status" value="1"/>
</dbReference>
<dbReference type="InterPro" id="IPR003594">
    <property type="entry name" value="HATPase_dom"/>
</dbReference>
<feature type="transmembrane region" description="Helical" evidence="8">
    <location>
        <begin position="14"/>
        <end position="33"/>
    </location>
</feature>